<dbReference type="EMBL" id="BLBC01000011">
    <property type="protein sequence ID" value="GET46428.1"/>
    <property type="molecule type" value="Genomic_DNA"/>
</dbReference>
<proteinExistence type="predicted"/>
<evidence type="ECO:0000313" key="1">
    <source>
        <dbReference type="EMBL" id="GET46428.1"/>
    </source>
</evidence>
<dbReference type="RefSeq" id="WP_155285060.1">
    <property type="nucleotide sequence ID" value="NZ_BLBC01000011.1"/>
</dbReference>
<dbReference type="Pfam" id="PF21857">
    <property type="entry name" value="DUF6913"/>
    <property type="match status" value="1"/>
</dbReference>
<evidence type="ECO:0000313" key="2">
    <source>
        <dbReference type="Proteomes" id="UP000398217"/>
    </source>
</evidence>
<protein>
    <submittedName>
        <fullName evidence="1">Uncharacterized protein</fullName>
    </submittedName>
</protein>
<gene>
    <name evidence="1" type="ORF">RCZ01_17300</name>
</gene>
<comment type="caution">
    <text evidence="1">The sequence shown here is derived from an EMBL/GenBank/DDBJ whole genome shotgun (WGS) entry which is preliminary data.</text>
</comment>
<organism evidence="1 2">
    <name type="scientific">Capnocytophaga felis</name>
    <dbReference type="NCBI Taxonomy" id="2267611"/>
    <lineage>
        <taxon>Bacteria</taxon>
        <taxon>Pseudomonadati</taxon>
        <taxon>Bacteroidota</taxon>
        <taxon>Flavobacteriia</taxon>
        <taxon>Flavobacteriales</taxon>
        <taxon>Flavobacteriaceae</taxon>
        <taxon>Capnocytophaga</taxon>
    </lineage>
</organism>
<name>A0A5M4BA08_9FLAO</name>
<dbReference type="Proteomes" id="UP000398217">
    <property type="component" value="Unassembled WGS sequence"/>
</dbReference>
<accession>A0A5M4BA08</accession>
<dbReference type="OrthoDB" id="1430532at2"/>
<dbReference type="InterPro" id="IPR054207">
    <property type="entry name" value="DUF6913"/>
</dbReference>
<keyword evidence="2" id="KW-1185">Reference proteome</keyword>
<dbReference type="AlphaFoldDB" id="A0A5M4BA08"/>
<sequence>MEFLKNYFLKKQIQKNLKALEKYSTRLGNSISKVGCIIDMDVIKDIEPLLELVKYYNLRPENYIFLGYKQKSEETHTNGVPFLIDKEINWQGKIRNYHADRLSEQEYDILINYFKTPKLPLLLLSSSIKAKLRIGFEGIDNQYNDVTINCKLEDEAIFTTEVKKVLSTMLK</sequence>
<reference evidence="2" key="1">
    <citation type="journal article" date="2020" name="Int. J. Syst. Evol. Microbiol.">
        <title>Capnocytophaga felis sp. nov. isolated from the feline oral cavity.</title>
        <authorList>
            <person name="Suzuki M."/>
            <person name="Umeda K."/>
            <person name="Kimura M."/>
            <person name="Imaoka K."/>
            <person name="Morikawa S."/>
            <person name="Maeda K."/>
        </authorList>
    </citation>
    <scope>NUCLEOTIDE SEQUENCE [LARGE SCALE GENOMIC DNA]</scope>
    <source>
        <strain evidence="2">KC07070</strain>
    </source>
</reference>